<keyword evidence="4" id="KW-1185">Reference proteome</keyword>
<evidence type="ECO:0000259" key="2">
    <source>
        <dbReference type="Pfam" id="PF13439"/>
    </source>
</evidence>
<proteinExistence type="predicted"/>
<name>A0AAP2G3M9_9BACT</name>
<reference evidence="3 4" key="1">
    <citation type="submission" date="2021-05" db="EMBL/GenBank/DDBJ databases">
        <authorList>
            <person name="Zhang Z.D."/>
            <person name="Osman G."/>
        </authorList>
    </citation>
    <scope>NUCLEOTIDE SEQUENCE [LARGE SCALE GENOMIC DNA]</scope>
    <source>
        <strain evidence="3 4">KCTC 32217</strain>
    </source>
</reference>
<feature type="domain" description="Glycosyl transferase family 1" evidence="1">
    <location>
        <begin position="191"/>
        <end position="338"/>
    </location>
</feature>
<organism evidence="3 4">
    <name type="scientific">Litoribacter ruber</name>
    <dbReference type="NCBI Taxonomy" id="702568"/>
    <lineage>
        <taxon>Bacteria</taxon>
        <taxon>Pseudomonadati</taxon>
        <taxon>Bacteroidota</taxon>
        <taxon>Cytophagia</taxon>
        <taxon>Cytophagales</taxon>
        <taxon>Cyclobacteriaceae</taxon>
        <taxon>Litoribacter</taxon>
    </lineage>
</organism>
<feature type="domain" description="Glycosyltransferase subfamily 4-like N-terminal" evidence="2">
    <location>
        <begin position="15"/>
        <end position="177"/>
    </location>
</feature>
<dbReference type="AlphaFoldDB" id="A0AAP2G3M9"/>
<dbReference type="InterPro" id="IPR028098">
    <property type="entry name" value="Glyco_trans_4-like_N"/>
</dbReference>
<accession>A0AAP2G3M9</accession>
<protein>
    <submittedName>
        <fullName evidence="3">Glycosyltransferase</fullName>
        <ecNumber evidence="3">2.4.-.-</ecNumber>
    </submittedName>
</protein>
<dbReference type="EMBL" id="JAHCMY010000001">
    <property type="protein sequence ID" value="MBS9523191.1"/>
    <property type="molecule type" value="Genomic_DNA"/>
</dbReference>
<dbReference type="PANTHER" id="PTHR45947:SF3">
    <property type="entry name" value="SULFOQUINOVOSYL TRANSFERASE SQD2"/>
    <property type="match status" value="1"/>
</dbReference>
<dbReference type="GO" id="GO:0016757">
    <property type="term" value="F:glycosyltransferase activity"/>
    <property type="evidence" value="ECO:0007669"/>
    <property type="project" value="UniProtKB-KW"/>
</dbReference>
<sequence length="385" mass="44087">MQVLHVISTLNKRSGGPSLSSFTLVKGLQQIGLNIEMLTFAPRDENEKLISEEVFIWKLPYSMFPRWEYSLSAIKFLKYNHKQFDIFHIHGLWEFLPHAAARQAMKTNKPFVFTLRGMLYPSALNHSKAVKTVASMLFQNKDLASAAVLHATCEEEYKVIRSLNFKNPVAIIPNPISLPPEYKTLKEKCREKVRFGFVGRLNFIKNIEGLIFSWRLLMNELDEESVELVIVGNGDNKYKRKLTSLVAKEKLKNIIFSGFLDGEEKDEMISSFHYLLLPSKSENFGMVVTEALSKGVPVIASKGTPWEDLETFGCGWWVDNEPSNIKSYILKAYHQKEAERIQMGISGQKLVRNKYSQAAVADNMKDLYNWVMNKETIPPAFVKLH</sequence>
<evidence type="ECO:0000313" key="3">
    <source>
        <dbReference type="EMBL" id="MBS9523191.1"/>
    </source>
</evidence>
<dbReference type="RefSeq" id="WP_213944052.1">
    <property type="nucleotide sequence ID" value="NZ_JAHCMY010000001.1"/>
</dbReference>
<dbReference type="Pfam" id="PF13439">
    <property type="entry name" value="Glyco_transf_4"/>
    <property type="match status" value="1"/>
</dbReference>
<comment type="caution">
    <text evidence="3">The sequence shown here is derived from an EMBL/GenBank/DDBJ whole genome shotgun (WGS) entry which is preliminary data.</text>
</comment>
<keyword evidence="3" id="KW-0328">Glycosyltransferase</keyword>
<evidence type="ECO:0000313" key="4">
    <source>
        <dbReference type="Proteomes" id="UP001319104"/>
    </source>
</evidence>
<gene>
    <name evidence="3" type="ORF">KI659_04085</name>
</gene>
<dbReference type="Proteomes" id="UP001319104">
    <property type="component" value="Unassembled WGS sequence"/>
</dbReference>
<dbReference type="Gene3D" id="3.40.50.2000">
    <property type="entry name" value="Glycogen Phosphorylase B"/>
    <property type="match status" value="2"/>
</dbReference>
<dbReference type="SUPFAM" id="SSF53756">
    <property type="entry name" value="UDP-Glycosyltransferase/glycogen phosphorylase"/>
    <property type="match status" value="1"/>
</dbReference>
<dbReference type="EC" id="2.4.-.-" evidence="3"/>
<dbReference type="InterPro" id="IPR001296">
    <property type="entry name" value="Glyco_trans_1"/>
</dbReference>
<dbReference type="PANTHER" id="PTHR45947">
    <property type="entry name" value="SULFOQUINOVOSYL TRANSFERASE SQD2"/>
    <property type="match status" value="1"/>
</dbReference>
<keyword evidence="3" id="KW-0808">Transferase</keyword>
<evidence type="ECO:0000259" key="1">
    <source>
        <dbReference type="Pfam" id="PF00534"/>
    </source>
</evidence>
<dbReference type="Pfam" id="PF00534">
    <property type="entry name" value="Glycos_transf_1"/>
    <property type="match status" value="1"/>
</dbReference>
<dbReference type="InterPro" id="IPR050194">
    <property type="entry name" value="Glycosyltransferase_grp1"/>
</dbReference>